<evidence type="ECO:0000313" key="2">
    <source>
        <dbReference type="Proteomes" id="UP001447188"/>
    </source>
</evidence>
<reference evidence="1 2" key="1">
    <citation type="submission" date="2024-02" db="EMBL/GenBank/DDBJ databases">
        <title>Discinaceae phylogenomics.</title>
        <authorList>
            <person name="Dirks A.C."/>
            <person name="James T.Y."/>
        </authorList>
    </citation>
    <scope>NUCLEOTIDE SEQUENCE [LARGE SCALE GENOMIC DNA]</scope>
    <source>
        <strain evidence="1 2">ACD0624</strain>
    </source>
</reference>
<protein>
    <recommendedName>
        <fullName evidence="3">F-box domain-containing protein</fullName>
    </recommendedName>
</protein>
<sequence length="405" mass="45929">MALLSALPVEIIQQIATHLPVCTDLLHFSLSFRKAHDAILATQAVCRKLFLRSYDKPAEWEEYDYKRTYWLRQHVLGKFLDADGPPPGDCDPMPMRILDGVKDIMFEARAKNFPHLHRFALRSTNFLPAFPDLTDPVPKLLMTLQLILTNIAASERVTWANHSLEIINSQRWAYGDGSRALFEKGGIDGPDLTRLWRTANFFLLHFDGLMGASDGGLKLSGLKFDFETVLGEGRGEPGAWACLGEEEPVPRYWFGFYVYLEPADIHKLRATSITTPLQDHYDGRLSIMKLDITDTTFTGSGSDIEPFTVKGAISPLPPISSIPGWRRISFSNDYPEDRWLYEGCLLPGSKTIIGRWTTFDDDEIDDPGTSGWEGPFIMWAVSREDFEYEKEQRDGVISEDDFLNH</sequence>
<evidence type="ECO:0000313" key="1">
    <source>
        <dbReference type="EMBL" id="KAL0639283.1"/>
    </source>
</evidence>
<dbReference type="EMBL" id="JBBBZM010000013">
    <property type="protein sequence ID" value="KAL0639283.1"/>
    <property type="molecule type" value="Genomic_DNA"/>
</dbReference>
<proteinExistence type="predicted"/>
<organism evidence="1 2">
    <name type="scientific">Discina gigas</name>
    <dbReference type="NCBI Taxonomy" id="1032678"/>
    <lineage>
        <taxon>Eukaryota</taxon>
        <taxon>Fungi</taxon>
        <taxon>Dikarya</taxon>
        <taxon>Ascomycota</taxon>
        <taxon>Pezizomycotina</taxon>
        <taxon>Pezizomycetes</taxon>
        <taxon>Pezizales</taxon>
        <taxon>Discinaceae</taxon>
        <taxon>Discina</taxon>
    </lineage>
</organism>
<name>A0ABR3GTM1_9PEZI</name>
<keyword evidence="2" id="KW-1185">Reference proteome</keyword>
<evidence type="ECO:0008006" key="3">
    <source>
        <dbReference type="Google" id="ProtNLM"/>
    </source>
</evidence>
<accession>A0ABR3GTM1</accession>
<dbReference type="Proteomes" id="UP001447188">
    <property type="component" value="Unassembled WGS sequence"/>
</dbReference>
<comment type="caution">
    <text evidence="1">The sequence shown here is derived from an EMBL/GenBank/DDBJ whole genome shotgun (WGS) entry which is preliminary data.</text>
</comment>
<gene>
    <name evidence="1" type="ORF">Q9L58_001744</name>
</gene>